<comment type="caution">
    <text evidence="2">The sequence shown here is derived from an EMBL/GenBank/DDBJ whole genome shotgun (WGS) entry which is preliminary data.</text>
</comment>
<accession>A0A832W072</accession>
<proteinExistence type="predicted"/>
<reference evidence="2" key="1">
    <citation type="journal article" date="2020" name="bioRxiv">
        <title>A rank-normalized archaeal taxonomy based on genome phylogeny resolves widespread incomplete and uneven classifications.</title>
        <authorList>
            <person name="Rinke C."/>
            <person name="Chuvochina M."/>
            <person name="Mussig A.J."/>
            <person name="Chaumeil P.-A."/>
            <person name="Waite D.W."/>
            <person name="Whitman W.B."/>
            <person name="Parks D.H."/>
            <person name="Hugenholtz P."/>
        </authorList>
    </citation>
    <scope>NUCLEOTIDE SEQUENCE</scope>
    <source>
        <strain evidence="2">UBA12518</strain>
    </source>
</reference>
<dbReference type="Pfam" id="PF07796">
    <property type="entry name" value="DUF1638"/>
    <property type="match status" value="1"/>
</dbReference>
<dbReference type="InterPro" id="IPR012437">
    <property type="entry name" value="DUF1638"/>
</dbReference>
<gene>
    <name evidence="2" type="ORF">HA299_04910</name>
</gene>
<feature type="domain" description="DUF1638" evidence="1">
    <location>
        <begin position="77"/>
        <end position="249"/>
    </location>
</feature>
<organism evidence="2 3">
    <name type="scientific">Methermicoccus shengliensis</name>
    <dbReference type="NCBI Taxonomy" id="660064"/>
    <lineage>
        <taxon>Archaea</taxon>
        <taxon>Methanobacteriati</taxon>
        <taxon>Methanobacteriota</taxon>
        <taxon>Stenosarchaea group</taxon>
        <taxon>Methanomicrobia</taxon>
        <taxon>Methanosarcinales</taxon>
        <taxon>Methermicoccaceae</taxon>
        <taxon>Methermicoccus</taxon>
    </lineage>
</organism>
<dbReference type="Proteomes" id="UP000600363">
    <property type="component" value="Unassembled WGS sequence"/>
</dbReference>
<evidence type="ECO:0000259" key="1">
    <source>
        <dbReference type="Pfam" id="PF07796"/>
    </source>
</evidence>
<protein>
    <submittedName>
        <fullName evidence="2">DUF1638 domain-containing protein</fullName>
    </submittedName>
</protein>
<evidence type="ECO:0000313" key="2">
    <source>
        <dbReference type="EMBL" id="HIH69935.1"/>
    </source>
</evidence>
<dbReference type="RefSeq" id="WP_042684105.1">
    <property type="nucleotide sequence ID" value="NZ_DUIH01000016.1"/>
</dbReference>
<dbReference type="EMBL" id="DUIH01000016">
    <property type="protein sequence ID" value="HIH69935.1"/>
    <property type="molecule type" value="Genomic_DNA"/>
</dbReference>
<sequence>MSVLTIIGCRMFEDELVHVLSRDEQVKRILVVDSEDARGLIEKLEKAGSEVIVEPLATMGEAVQGLGEGLFVVVDVLELALHNDPERLKEVVYERIEDVAEFSDGILLFYGLCGSSLTHVERDLAWIGCPLFILRDEEGLIVDDCIGAALGGREPYLRTLRGFDGVGAFFITPMWAANWREMLKKSKVTPDPDDITMSKFLFQHVGYRYAAKLDTGLSDPEEFEHNVRKFAELFEFDVVELKGSTRLVEGSYMRARDAVLGRGAWA</sequence>
<evidence type="ECO:0000313" key="3">
    <source>
        <dbReference type="Proteomes" id="UP000600363"/>
    </source>
</evidence>
<name>A0A832W072_9EURY</name>
<dbReference type="AlphaFoldDB" id="A0A832W072"/>